<dbReference type="AlphaFoldDB" id="A0A645DP00"/>
<gene>
    <name evidence="2" type="primary">fabG_111</name>
    <name evidence="2" type="ORF">SDC9_138321</name>
</gene>
<dbReference type="GO" id="GO:0030497">
    <property type="term" value="P:fatty acid elongation"/>
    <property type="evidence" value="ECO:0007669"/>
    <property type="project" value="TreeGrafter"/>
</dbReference>
<dbReference type="Gene3D" id="3.40.50.720">
    <property type="entry name" value="NAD(P)-binding Rossmann-like Domain"/>
    <property type="match status" value="1"/>
</dbReference>
<evidence type="ECO:0000256" key="1">
    <source>
        <dbReference type="ARBA" id="ARBA00006484"/>
    </source>
</evidence>
<sequence>MTQAAHSSDFQRVAAVTGGGSGIGAAVAAQLVAAGMRVAVLDIQIEQARAVAQALNAQRNGSALAVALDVTSETSVDAAFTALEQWAGRHAEVLVNSAGIMHVAPVLECRVEDFRRVMDVNVGGTFLCSQRAARGMVAQRYGRIVNLASISSERAGVGRVAYGTSKTAIAGLTRQFAMELGGHGITVNAVAPGPVLTPMTEKNYTPETKQAFAAMIPAKRMGSTDEIANAIVYLCSDGAAYVNGVLLPVDGGYLAAGVGTTAGIKA</sequence>
<organism evidence="2">
    <name type="scientific">bioreactor metagenome</name>
    <dbReference type="NCBI Taxonomy" id="1076179"/>
    <lineage>
        <taxon>unclassified sequences</taxon>
        <taxon>metagenomes</taxon>
        <taxon>ecological metagenomes</taxon>
    </lineage>
</organism>
<dbReference type="NCBIfam" id="NF005559">
    <property type="entry name" value="PRK07231.1"/>
    <property type="match status" value="1"/>
</dbReference>
<dbReference type="PANTHER" id="PTHR42760">
    <property type="entry name" value="SHORT-CHAIN DEHYDROGENASES/REDUCTASES FAMILY MEMBER"/>
    <property type="match status" value="1"/>
</dbReference>
<dbReference type="SUPFAM" id="SSF51735">
    <property type="entry name" value="NAD(P)-binding Rossmann-fold domains"/>
    <property type="match status" value="1"/>
</dbReference>
<dbReference type="EMBL" id="VSSQ01038295">
    <property type="protein sequence ID" value="MPM91194.1"/>
    <property type="molecule type" value="Genomic_DNA"/>
</dbReference>
<accession>A0A645DP00</accession>
<name>A0A645DP00_9ZZZZ</name>
<comment type="similarity">
    <text evidence="1">Belongs to the short-chain dehydrogenases/reductases (SDR) family.</text>
</comment>
<reference evidence="2" key="1">
    <citation type="submission" date="2019-08" db="EMBL/GenBank/DDBJ databases">
        <authorList>
            <person name="Kucharzyk K."/>
            <person name="Murdoch R.W."/>
            <person name="Higgins S."/>
            <person name="Loffler F."/>
        </authorList>
    </citation>
    <scope>NUCLEOTIDE SEQUENCE</scope>
</reference>
<dbReference type="InterPro" id="IPR036291">
    <property type="entry name" value="NAD(P)-bd_dom_sf"/>
</dbReference>
<protein>
    <submittedName>
        <fullName evidence="2">3-oxoacyl-[acyl-carrier-protein] reductase FabG</fullName>
        <ecNumber evidence="2">1.1.1.100</ecNumber>
    </submittedName>
</protein>
<dbReference type="GO" id="GO:0004316">
    <property type="term" value="F:3-oxoacyl-[acyl-carrier-protein] reductase (NADPH) activity"/>
    <property type="evidence" value="ECO:0007669"/>
    <property type="project" value="UniProtKB-EC"/>
</dbReference>
<comment type="caution">
    <text evidence="2">The sequence shown here is derived from an EMBL/GenBank/DDBJ whole genome shotgun (WGS) entry which is preliminary data.</text>
</comment>
<proteinExistence type="inferred from homology"/>
<dbReference type="InterPro" id="IPR020904">
    <property type="entry name" value="Sc_DH/Rdtase_CS"/>
</dbReference>
<dbReference type="NCBIfam" id="NF009466">
    <property type="entry name" value="PRK12826.1-2"/>
    <property type="match status" value="1"/>
</dbReference>
<keyword evidence="2" id="KW-0560">Oxidoreductase</keyword>
<dbReference type="InterPro" id="IPR002347">
    <property type="entry name" value="SDR_fam"/>
</dbReference>
<evidence type="ECO:0000313" key="2">
    <source>
        <dbReference type="EMBL" id="MPM91194.1"/>
    </source>
</evidence>
<dbReference type="Pfam" id="PF13561">
    <property type="entry name" value="adh_short_C2"/>
    <property type="match status" value="1"/>
</dbReference>
<dbReference type="PANTHER" id="PTHR42760:SF40">
    <property type="entry name" value="3-OXOACYL-[ACYL-CARRIER-PROTEIN] REDUCTASE, CHLOROPLASTIC"/>
    <property type="match status" value="1"/>
</dbReference>
<dbReference type="FunFam" id="3.40.50.720:FF:000084">
    <property type="entry name" value="Short-chain dehydrogenase reductase"/>
    <property type="match status" value="1"/>
</dbReference>
<dbReference type="CDD" id="cd05233">
    <property type="entry name" value="SDR_c"/>
    <property type="match status" value="1"/>
</dbReference>
<dbReference type="PROSITE" id="PS00061">
    <property type="entry name" value="ADH_SHORT"/>
    <property type="match status" value="1"/>
</dbReference>
<dbReference type="EC" id="1.1.1.100" evidence="2"/>
<dbReference type="PRINTS" id="PR00080">
    <property type="entry name" value="SDRFAMILY"/>
</dbReference>
<dbReference type="PRINTS" id="PR00081">
    <property type="entry name" value="GDHRDH"/>
</dbReference>